<comment type="similarity">
    <text evidence="4 17">Belongs to the SepSecS family.</text>
</comment>
<comment type="catalytic activity">
    <reaction evidence="16 17">
        <text>O-phospho-L-seryl-tRNA(Sec) + selenophosphate + H2O = L-selenocysteinyl-tRNA(Sec) + 2 phosphate</text>
        <dbReference type="Rhea" id="RHEA:25041"/>
        <dbReference type="Rhea" id="RHEA-COMP:9743"/>
        <dbReference type="Rhea" id="RHEA-COMP:9947"/>
        <dbReference type="ChEBI" id="CHEBI:15377"/>
        <dbReference type="ChEBI" id="CHEBI:16144"/>
        <dbReference type="ChEBI" id="CHEBI:43474"/>
        <dbReference type="ChEBI" id="CHEBI:78551"/>
        <dbReference type="ChEBI" id="CHEBI:78573"/>
        <dbReference type="EC" id="2.9.1.2"/>
    </reaction>
</comment>
<evidence type="ECO:0000313" key="22">
    <source>
        <dbReference type="Proteomes" id="UP001515480"/>
    </source>
</evidence>
<evidence type="ECO:0000256" key="10">
    <source>
        <dbReference type="ARBA" id="ARBA00022898"/>
    </source>
</evidence>
<feature type="binding site" evidence="18">
    <location>
        <position position="400"/>
    </location>
    <ligand>
        <name>tRNA</name>
        <dbReference type="ChEBI" id="CHEBI:17843"/>
    </ligand>
</feature>
<comment type="pathway">
    <text evidence="3 17">Aminoacyl-tRNA biosynthesis; selenocysteinyl-tRNA(Sec) biosynthesis; selenocysteinyl-tRNA(Sec) from L-seryl-tRNA(Sec) (archaeal/eukaryal route): step 2/2.</text>
</comment>
<feature type="region of interest" description="Disordered" evidence="20">
    <location>
        <begin position="467"/>
        <end position="491"/>
    </location>
</feature>
<keyword evidence="9 17" id="KW-0694">RNA-binding</keyword>
<dbReference type="AlphaFoldDB" id="A0AB34IX07"/>
<reference evidence="21 22" key="1">
    <citation type="journal article" date="2024" name="Science">
        <title>Giant polyketide synthase enzymes in the biosynthesis of giant marine polyether toxins.</title>
        <authorList>
            <person name="Fallon T.R."/>
            <person name="Shende V.V."/>
            <person name="Wierzbicki I.H."/>
            <person name="Pendleton A.L."/>
            <person name="Watervoot N.F."/>
            <person name="Auber R.P."/>
            <person name="Gonzalez D.J."/>
            <person name="Wisecaver J.H."/>
            <person name="Moore B.S."/>
        </authorList>
    </citation>
    <scope>NUCLEOTIDE SEQUENCE [LARGE SCALE GENOMIC DNA]</scope>
    <source>
        <strain evidence="21 22">12B1</strain>
    </source>
</reference>
<proteinExistence type="inferred from homology"/>
<dbReference type="InterPro" id="IPR008829">
    <property type="entry name" value="SepSecS/SepCysS"/>
</dbReference>
<dbReference type="InterPro" id="IPR015424">
    <property type="entry name" value="PyrdxlP-dep_Trfase"/>
</dbReference>
<feature type="modified residue" description="N6-(pyridoxal phosphate)lysine" evidence="19">
    <location>
        <position position="284"/>
    </location>
</feature>
<evidence type="ECO:0000256" key="9">
    <source>
        <dbReference type="ARBA" id="ARBA00022884"/>
    </source>
</evidence>
<evidence type="ECO:0000256" key="13">
    <source>
        <dbReference type="ARBA" id="ARBA00030669"/>
    </source>
</evidence>
<feature type="binding site" evidence="18">
    <location>
        <position position="317"/>
    </location>
    <ligand>
        <name>substrate</name>
    </ligand>
</feature>
<comment type="function">
    <text evidence="2 17">Converts O-phosphoseryl-tRNA(Sec) to selenocysteinyl-tRNA(Sec) required for selenoprotein biosynthesis.</text>
</comment>
<evidence type="ECO:0000256" key="11">
    <source>
        <dbReference type="ARBA" id="ARBA00022917"/>
    </source>
</evidence>
<protein>
    <recommendedName>
        <fullName evidence="6 17">O-phosphoseryl-tRNA(Sec) selenium transferase</fullName>
        <ecNumber evidence="5 17">2.9.1.2</ecNumber>
    </recommendedName>
    <alternativeName>
        <fullName evidence="13 17">Selenocysteine synthase</fullName>
    </alternativeName>
    <alternativeName>
        <fullName evidence="14 17">Selenocysteinyl-tRNA(Sec) synthase</fullName>
    </alternativeName>
    <alternativeName>
        <fullName evidence="15 17">Sep-tRNA:Sec-tRNA synthase</fullName>
    </alternativeName>
</protein>
<keyword evidence="7 17" id="KW-0820">tRNA-binding</keyword>
<evidence type="ECO:0000256" key="14">
    <source>
        <dbReference type="ARBA" id="ARBA00032048"/>
    </source>
</evidence>
<dbReference type="PIRSF" id="PIRSF017689">
    <property type="entry name" value="SepSecS"/>
    <property type="match status" value="1"/>
</dbReference>
<comment type="cofactor">
    <cofactor evidence="1 17 19">
        <name>pyridoxal 5'-phosphate</name>
        <dbReference type="ChEBI" id="CHEBI:597326"/>
    </cofactor>
</comment>
<feature type="site" description="May act as a substrate filter by repelling compounds with a negatively charged alpha-carboxylate" evidence="19">
    <location>
        <position position="74"/>
    </location>
</feature>
<dbReference type="GO" id="GO:0001514">
    <property type="term" value="P:selenocysteine incorporation"/>
    <property type="evidence" value="ECO:0007669"/>
    <property type="project" value="TreeGrafter"/>
</dbReference>
<dbReference type="Gene3D" id="3.40.640.10">
    <property type="entry name" value="Type I PLP-dependent aspartate aminotransferase-like (Major domain)"/>
    <property type="match status" value="1"/>
</dbReference>
<keyword evidence="11 17" id="KW-0648">Protein biosynthesis</keyword>
<evidence type="ECO:0000256" key="4">
    <source>
        <dbReference type="ARBA" id="ARBA00007037"/>
    </source>
</evidence>
<dbReference type="Pfam" id="PF05889">
    <property type="entry name" value="SepSecS"/>
    <property type="match status" value="1"/>
</dbReference>
<dbReference type="EMBL" id="JBGBPQ010000017">
    <property type="protein sequence ID" value="KAL1507789.1"/>
    <property type="molecule type" value="Genomic_DNA"/>
</dbReference>
<evidence type="ECO:0000256" key="8">
    <source>
        <dbReference type="ARBA" id="ARBA00022679"/>
    </source>
</evidence>
<feature type="binding site" evidence="18">
    <location>
        <position position="98"/>
    </location>
    <ligand>
        <name>substrate</name>
    </ligand>
</feature>
<evidence type="ECO:0000256" key="5">
    <source>
        <dbReference type="ARBA" id="ARBA00012464"/>
    </source>
</evidence>
<dbReference type="NCBIfam" id="TIGR03531">
    <property type="entry name" value="selenium_SpcS"/>
    <property type="match status" value="1"/>
</dbReference>
<comment type="subcellular location">
    <subcellularLocation>
        <location evidence="17">Cytoplasm</location>
    </subcellularLocation>
</comment>
<dbReference type="InterPro" id="IPR019872">
    <property type="entry name" value="Sec-tRNA_Se_transferase"/>
</dbReference>
<evidence type="ECO:0000256" key="2">
    <source>
        <dbReference type="ARBA" id="ARBA00002552"/>
    </source>
</evidence>
<evidence type="ECO:0000256" key="3">
    <source>
        <dbReference type="ARBA" id="ARBA00004822"/>
    </source>
</evidence>
<feature type="binding site" evidence="18">
    <location>
        <position position="271"/>
    </location>
    <ligand>
        <name>tRNA</name>
        <dbReference type="ChEBI" id="CHEBI:17843"/>
    </ligand>
</feature>
<keyword evidence="8 17" id="KW-0808">Transferase</keyword>
<evidence type="ECO:0000256" key="16">
    <source>
        <dbReference type="ARBA" id="ARBA00048808"/>
    </source>
</evidence>
<dbReference type="GO" id="GO:0000049">
    <property type="term" value="F:tRNA binding"/>
    <property type="evidence" value="ECO:0007669"/>
    <property type="project" value="UniProtKB-UniRule"/>
</dbReference>
<feature type="binding site" evidence="18">
    <location>
        <position position="97"/>
    </location>
    <ligand>
        <name>substrate</name>
    </ligand>
</feature>
<evidence type="ECO:0000256" key="20">
    <source>
        <dbReference type="SAM" id="MobiDB-lite"/>
    </source>
</evidence>
<gene>
    <name evidence="21" type="ORF">AB1Y20_007399</name>
</gene>
<comment type="caution">
    <text evidence="21">The sequence shown here is derived from an EMBL/GenBank/DDBJ whole genome shotgun (WGS) entry which is preliminary data.</text>
</comment>
<keyword evidence="10 17" id="KW-0663">Pyridoxal phosphate</keyword>
<evidence type="ECO:0000256" key="15">
    <source>
        <dbReference type="ARBA" id="ARBA00032693"/>
    </source>
</evidence>
<dbReference type="GO" id="GO:0005737">
    <property type="term" value="C:cytoplasm"/>
    <property type="evidence" value="ECO:0007669"/>
    <property type="project" value="UniProtKB-SubCell"/>
</dbReference>
<evidence type="ECO:0000313" key="21">
    <source>
        <dbReference type="EMBL" id="KAL1507789.1"/>
    </source>
</evidence>
<sequence>MNDQCFALAEGLVSSSYIRQAQQARRTREAMVKSLLAQRRLPPHGWDDATLRLFLHELALMDSNTFPGNVGVGEREARVVCPLVAQRHFGFGHGVGRSGDIAEVQPKAAGSSLLYKLANALAADALRLAGAKEAREALVLPLATGMSVTMTLLALKAMRPHAKYVLWPRIDQKSCLKAIDAMGAIPVVIDNLLDGDELRTDVDAVRAKLAELGADAVLCLLSTTSCFAPRGVDKLLDLSRLAAEAGVPHVVNNAYGVQCAACMKAIGAASRHGRLDAFIQSTDKNFLVPVGGAIVATCSAEFGPPLLAQVSATYPGRASLSPILDLFATLLHLGASGWTALLARRAAFLPTFRERLAAVAAAHGERLLHTPHNSISMAVSLGSGGGGRPLTSMGASLWVRLISGCRICAPSPHPKKVAGIEFVNYGAHHHAYPCAYFTVACALGITEKDATLFLKRLDKTLTEWKRQGEPARLPAEQGAAAEGHAEEEEIA</sequence>
<feature type="binding site" evidence="18">
    <location>
        <position position="105"/>
    </location>
    <ligand>
        <name>substrate</name>
    </ligand>
</feature>
<organism evidence="21 22">
    <name type="scientific">Prymnesium parvum</name>
    <name type="common">Toxic golden alga</name>
    <dbReference type="NCBI Taxonomy" id="97485"/>
    <lineage>
        <taxon>Eukaryota</taxon>
        <taxon>Haptista</taxon>
        <taxon>Haptophyta</taxon>
        <taxon>Prymnesiophyceae</taxon>
        <taxon>Prymnesiales</taxon>
        <taxon>Prymnesiaceae</taxon>
        <taxon>Prymnesium</taxon>
    </lineage>
</organism>
<feature type="binding site" evidence="18">
    <location>
        <position position="466"/>
    </location>
    <ligand>
        <name>tRNA</name>
        <dbReference type="ChEBI" id="CHEBI:17843"/>
    </ligand>
</feature>
<keyword evidence="17" id="KW-0963">Cytoplasm</keyword>
<evidence type="ECO:0000256" key="19">
    <source>
        <dbReference type="PIRSR" id="PIRSR017689-50"/>
    </source>
</evidence>
<keyword evidence="22" id="KW-1185">Reference proteome</keyword>
<dbReference type="Proteomes" id="UP001515480">
    <property type="component" value="Unassembled WGS sequence"/>
</dbReference>
<dbReference type="SUPFAM" id="SSF53383">
    <property type="entry name" value="PLP-dependent transferases"/>
    <property type="match status" value="1"/>
</dbReference>
<evidence type="ECO:0000256" key="18">
    <source>
        <dbReference type="PIRSR" id="PIRSR017689-1"/>
    </source>
</evidence>
<accession>A0AB34IX07</accession>
<dbReference type="PANTHER" id="PTHR12944">
    <property type="entry name" value="SOLUBLE LIVER ANTIGEN/LIVER PANCREAS ANTIGEN"/>
    <property type="match status" value="1"/>
</dbReference>
<evidence type="ECO:0000256" key="6">
    <source>
        <dbReference type="ARBA" id="ARBA00021963"/>
    </source>
</evidence>
<keyword evidence="12 17" id="KW-0711">Selenium</keyword>
<evidence type="ECO:0000256" key="12">
    <source>
        <dbReference type="ARBA" id="ARBA00023266"/>
    </source>
</evidence>
<dbReference type="EC" id="2.9.1.2" evidence="5 17"/>
<dbReference type="GO" id="GO:0001717">
    <property type="term" value="P:conversion of seryl-tRNAsec to selenocys-tRNAsec"/>
    <property type="evidence" value="ECO:0007669"/>
    <property type="project" value="UniProtKB-UniRule"/>
</dbReference>
<evidence type="ECO:0000256" key="17">
    <source>
        <dbReference type="PIRNR" id="PIRNR017689"/>
    </source>
</evidence>
<dbReference type="GO" id="GO:0098621">
    <property type="term" value="F:O-phosphoseryl-tRNA(Sec) selenium transferase activity"/>
    <property type="evidence" value="ECO:0007669"/>
    <property type="project" value="UniProtKB-EC"/>
</dbReference>
<evidence type="ECO:0000256" key="7">
    <source>
        <dbReference type="ARBA" id="ARBA00022555"/>
    </source>
</evidence>
<evidence type="ECO:0000256" key="1">
    <source>
        <dbReference type="ARBA" id="ARBA00001933"/>
    </source>
</evidence>
<feature type="binding site" evidence="18">
    <location>
        <position position="75"/>
    </location>
    <ligand>
        <name>pyridoxal 5'-phosphate</name>
        <dbReference type="ChEBI" id="CHEBI:597326"/>
    </ligand>
</feature>
<dbReference type="PANTHER" id="PTHR12944:SF2">
    <property type="entry name" value="O-PHOSPHOSERYL-TRNA(SEC) SELENIUM TRANSFERASE"/>
    <property type="match status" value="1"/>
</dbReference>
<name>A0AB34IX07_PRYPA</name>
<dbReference type="InterPro" id="IPR015421">
    <property type="entry name" value="PyrdxlP-dep_Trfase_major"/>
</dbReference>